<feature type="compositionally biased region" description="Pro residues" evidence="1">
    <location>
        <begin position="451"/>
        <end position="465"/>
    </location>
</feature>
<feature type="compositionally biased region" description="Basic and acidic residues" evidence="1">
    <location>
        <begin position="481"/>
        <end position="498"/>
    </location>
</feature>
<feature type="region of interest" description="Disordered" evidence="1">
    <location>
        <begin position="430"/>
        <end position="498"/>
    </location>
</feature>
<dbReference type="EMBL" id="MU004637">
    <property type="protein sequence ID" value="KAF2647310.1"/>
    <property type="molecule type" value="Genomic_DNA"/>
</dbReference>
<evidence type="ECO:0000256" key="1">
    <source>
        <dbReference type="SAM" id="MobiDB-lite"/>
    </source>
</evidence>
<feature type="compositionally biased region" description="Polar residues" evidence="1">
    <location>
        <begin position="96"/>
        <end position="109"/>
    </location>
</feature>
<dbReference type="AlphaFoldDB" id="A0A6A6SIA1"/>
<reference evidence="2" key="1">
    <citation type="journal article" date="2020" name="Stud. Mycol.">
        <title>101 Dothideomycetes genomes: a test case for predicting lifestyles and emergence of pathogens.</title>
        <authorList>
            <person name="Haridas S."/>
            <person name="Albert R."/>
            <person name="Binder M."/>
            <person name="Bloem J."/>
            <person name="Labutti K."/>
            <person name="Salamov A."/>
            <person name="Andreopoulos B."/>
            <person name="Baker S."/>
            <person name="Barry K."/>
            <person name="Bills G."/>
            <person name="Bluhm B."/>
            <person name="Cannon C."/>
            <person name="Castanera R."/>
            <person name="Culley D."/>
            <person name="Daum C."/>
            <person name="Ezra D."/>
            <person name="Gonzalez J."/>
            <person name="Henrissat B."/>
            <person name="Kuo A."/>
            <person name="Liang C."/>
            <person name="Lipzen A."/>
            <person name="Lutzoni F."/>
            <person name="Magnuson J."/>
            <person name="Mondo S."/>
            <person name="Nolan M."/>
            <person name="Ohm R."/>
            <person name="Pangilinan J."/>
            <person name="Park H.-J."/>
            <person name="Ramirez L."/>
            <person name="Alfaro M."/>
            <person name="Sun H."/>
            <person name="Tritt A."/>
            <person name="Yoshinaga Y."/>
            <person name="Zwiers L.-H."/>
            <person name="Turgeon B."/>
            <person name="Goodwin S."/>
            <person name="Spatafora J."/>
            <person name="Crous P."/>
            <person name="Grigoriev I."/>
        </authorList>
    </citation>
    <scope>NUCLEOTIDE SEQUENCE</scope>
    <source>
        <strain evidence="2">CBS 122681</strain>
    </source>
</reference>
<feature type="region of interest" description="Disordered" evidence="1">
    <location>
        <begin position="68"/>
        <end position="110"/>
    </location>
</feature>
<feature type="compositionally biased region" description="Low complexity" evidence="1">
    <location>
        <begin position="470"/>
        <end position="480"/>
    </location>
</feature>
<name>A0A6A6SIA1_9PLEO</name>
<evidence type="ECO:0000313" key="3">
    <source>
        <dbReference type="Proteomes" id="UP000799324"/>
    </source>
</evidence>
<dbReference type="Proteomes" id="UP000799324">
    <property type="component" value="Unassembled WGS sequence"/>
</dbReference>
<feature type="region of interest" description="Disordered" evidence="1">
    <location>
        <begin position="1"/>
        <end position="31"/>
    </location>
</feature>
<organism evidence="2 3">
    <name type="scientific">Lophiostoma macrostomum CBS 122681</name>
    <dbReference type="NCBI Taxonomy" id="1314788"/>
    <lineage>
        <taxon>Eukaryota</taxon>
        <taxon>Fungi</taxon>
        <taxon>Dikarya</taxon>
        <taxon>Ascomycota</taxon>
        <taxon>Pezizomycotina</taxon>
        <taxon>Dothideomycetes</taxon>
        <taxon>Pleosporomycetidae</taxon>
        <taxon>Pleosporales</taxon>
        <taxon>Lophiostomataceae</taxon>
        <taxon>Lophiostoma</taxon>
    </lineage>
</organism>
<accession>A0A6A6SIA1</accession>
<proteinExistence type="predicted"/>
<sequence length="498" mass="54808">MHPNVGSAVQSEQADAKPRPGAGASSPHDSLRHNLRAVPNLHLLAISHPNTFSMPSGASSEPLVIQPASSRGLDSHASLASSPRSPPSPHSPLTCAGSSTPQQKPSASDQDVVESLVREFKTLSCGRPSSICDSNGTGFTVELSVSQWEALEQSLEDDYDLHRWFHLGLKTSWILQSDTHGTLTGRDRTPLHDHFAERFRRSIEHEFQRLIAEAEVSDDPQTKKLITKIVRSLGIRTLMNDGGVKAADASFTFDCGSIPFVTIEVDYSHKVIPSKRASFFIASDSQAVIIFDIPYRGRTQQVADAAASSSAVQLETATPALTYWIYRRSVTQSELDEHEWLVDPRCDVNGRMCLSMTPDGEFDTHSGSIELKLSDFVPQEENDALTGLKSDSTSGDDNNIETDKNIFISHDQLKVILELAYEAQTAEDIKSHDWENPPNPTQPLKRKYTFRPPPEPEPEPEPPLSDPESEVTTTPTATSTRQDRLDGRNAKRRALGDV</sequence>
<evidence type="ECO:0000313" key="2">
    <source>
        <dbReference type="EMBL" id="KAF2647310.1"/>
    </source>
</evidence>
<keyword evidence="3" id="KW-1185">Reference proteome</keyword>
<protein>
    <submittedName>
        <fullName evidence="2">Uncharacterized protein</fullName>
    </submittedName>
</protein>
<gene>
    <name evidence="2" type="ORF">K491DRAFT_317013</name>
</gene>